<protein>
    <recommendedName>
        <fullName evidence="3">Glycosyltransferase (GlcNAc)</fullName>
    </recommendedName>
</protein>
<dbReference type="Proteomes" id="UP001237737">
    <property type="component" value="Unassembled WGS sequence"/>
</dbReference>
<gene>
    <name evidence="1" type="ORF">J2T07_000989</name>
</gene>
<dbReference type="PANTHER" id="PTHR34496">
    <property type="entry name" value="GLCNAC TRANSFERASE-RELATED"/>
    <property type="match status" value="1"/>
</dbReference>
<keyword evidence="2" id="KW-1185">Reference proteome</keyword>
<dbReference type="RefSeq" id="WP_306847773.1">
    <property type="nucleotide sequence ID" value="NZ_JAUSSK010000001.1"/>
</dbReference>
<dbReference type="Pfam" id="PF11397">
    <property type="entry name" value="GlcNAc"/>
    <property type="match status" value="1"/>
</dbReference>
<reference evidence="1 2" key="1">
    <citation type="submission" date="2023-07" db="EMBL/GenBank/DDBJ databases">
        <title>Sorghum-associated microbial communities from plants grown in Nebraska, USA.</title>
        <authorList>
            <person name="Schachtman D."/>
        </authorList>
    </citation>
    <scope>NUCLEOTIDE SEQUENCE [LARGE SCALE GENOMIC DNA]</scope>
    <source>
        <strain evidence="1 2">CC60</strain>
    </source>
</reference>
<sequence>MDERDGKTIFVQIPAYRDPELIPTLIDMIDRARRPGRVHVTVCWQHDESERSDVFAEAGFRVQTGVFEGRLRHRLSRAGTVVDVLDYSMNESRGCGWARAMAQRGFDGEDYTLQLDSHHRFARHWDSELIDLLESVRSTRRPHPVLVAHPPAYVPGEPVAEPCNEGYQIDFVGFGGLGVIRTASTLIVSPAGKLGPIPARFFSGGFAFTDGSFVRDVPADPDHYFNTEEITLAVRAYTHGYDLFHPHRHVVWHYYGRTDAPKVWDDQRTALKRGETALDGAALGKRSMKAVEAAFGMHGMPAVPPPAWLGGRRSLADYERYAGISFALGKVTPEALAGVEPSETDLHLDDTAWRARLHPAPMVP</sequence>
<dbReference type="SUPFAM" id="SSF53448">
    <property type="entry name" value="Nucleotide-diphospho-sugar transferases"/>
    <property type="match status" value="1"/>
</dbReference>
<organism evidence="1 2">
    <name type="scientific">Luteibacter jiangsuensis</name>
    <dbReference type="NCBI Taxonomy" id="637577"/>
    <lineage>
        <taxon>Bacteria</taxon>
        <taxon>Pseudomonadati</taxon>
        <taxon>Pseudomonadota</taxon>
        <taxon>Gammaproteobacteria</taxon>
        <taxon>Lysobacterales</taxon>
        <taxon>Rhodanobacteraceae</taxon>
        <taxon>Luteibacter</taxon>
    </lineage>
</organism>
<evidence type="ECO:0008006" key="3">
    <source>
        <dbReference type="Google" id="ProtNLM"/>
    </source>
</evidence>
<comment type="caution">
    <text evidence="1">The sequence shown here is derived from an EMBL/GenBank/DDBJ whole genome shotgun (WGS) entry which is preliminary data.</text>
</comment>
<dbReference type="PANTHER" id="PTHR34496:SF10">
    <property type="entry name" value="GLCNAC TRANSFERASE"/>
    <property type="match status" value="1"/>
</dbReference>
<dbReference type="InterPro" id="IPR029044">
    <property type="entry name" value="Nucleotide-diphossugar_trans"/>
</dbReference>
<accession>A0ABT9SVM7</accession>
<proteinExistence type="predicted"/>
<dbReference type="EMBL" id="JAUSSK010000001">
    <property type="protein sequence ID" value="MDQ0008830.1"/>
    <property type="molecule type" value="Genomic_DNA"/>
</dbReference>
<name>A0ABT9SVM7_9GAMM</name>
<evidence type="ECO:0000313" key="1">
    <source>
        <dbReference type="EMBL" id="MDQ0008830.1"/>
    </source>
</evidence>
<dbReference type="InterPro" id="IPR021067">
    <property type="entry name" value="Glycosyltransferase"/>
</dbReference>
<evidence type="ECO:0000313" key="2">
    <source>
        <dbReference type="Proteomes" id="UP001237737"/>
    </source>
</evidence>